<reference evidence="1" key="2">
    <citation type="submission" date="2025-03" db="EMBL/GenBank/DDBJ databases">
        <authorList>
            <consortium name="ELIXIR-Norway"/>
            <consortium name="Elixir Norway"/>
        </authorList>
    </citation>
    <scope>NUCLEOTIDE SEQUENCE</scope>
</reference>
<gene>
    <name evidence="1" type="ORF">MRATA1EN22A_LOCUS6488</name>
</gene>
<proteinExistence type="predicted"/>
<dbReference type="EMBL" id="OX596100">
    <property type="protein sequence ID" value="CAM9719751.1"/>
    <property type="molecule type" value="Genomic_DNA"/>
</dbReference>
<protein>
    <submittedName>
        <fullName evidence="1">Uncharacterized protein</fullName>
    </submittedName>
</protein>
<sequence length="66" mass="7026">MAKETESSLALAGPLWAAVEDLASGLLTQTPHPVLDPNQGAGNQHMAHDSPGDKQRVHKILFLSLN</sequence>
<accession>A0AC59YIE4</accession>
<reference evidence="1" key="1">
    <citation type="submission" date="2023-05" db="EMBL/GenBank/DDBJ databases">
        <authorList>
            <consortium name="ELIXIR-Norway"/>
        </authorList>
    </citation>
    <scope>NUCLEOTIDE SEQUENCE</scope>
</reference>
<name>A0AC59YIE4_RANTA</name>
<evidence type="ECO:0000313" key="1">
    <source>
        <dbReference type="EMBL" id="CAM9719751.1"/>
    </source>
</evidence>
<dbReference type="Proteomes" id="UP001162501">
    <property type="component" value="Chromosome 16"/>
</dbReference>
<evidence type="ECO:0000313" key="2">
    <source>
        <dbReference type="Proteomes" id="UP001162501"/>
    </source>
</evidence>
<organism evidence="1 2">
    <name type="scientific">Rangifer tarandus platyrhynchus</name>
    <name type="common">Svalbard reindeer</name>
    <dbReference type="NCBI Taxonomy" id="3082113"/>
    <lineage>
        <taxon>Eukaryota</taxon>
        <taxon>Metazoa</taxon>
        <taxon>Chordata</taxon>
        <taxon>Craniata</taxon>
        <taxon>Vertebrata</taxon>
        <taxon>Euteleostomi</taxon>
        <taxon>Mammalia</taxon>
        <taxon>Eutheria</taxon>
        <taxon>Laurasiatheria</taxon>
        <taxon>Artiodactyla</taxon>
        <taxon>Ruminantia</taxon>
        <taxon>Pecora</taxon>
        <taxon>Cervidae</taxon>
        <taxon>Odocoileinae</taxon>
        <taxon>Rangifer</taxon>
    </lineage>
</organism>